<dbReference type="PANTHER" id="PTHR44809">
    <property type="match status" value="1"/>
</dbReference>
<dbReference type="SUPFAM" id="SSF48452">
    <property type="entry name" value="TPR-like"/>
    <property type="match status" value="1"/>
</dbReference>
<dbReference type="Gene3D" id="1.25.40.10">
    <property type="entry name" value="Tetratricopeptide repeat domain"/>
    <property type="match status" value="1"/>
</dbReference>
<evidence type="ECO:0000313" key="3">
    <source>
        <dbReference type="EMBL" id="TXD39611.1"/>
    </source>
</evidence>
<accession>A0A5C6XDW3</accession>
<dbReference type="InterPro" id="IPR019734">
    <property type="entry name" value="TPR_rpt"/>
</dbReference>
<name>A0A5C6XDW3_9DELT</name>
<feature type="repeat" description="TPR" evidence="1">
    <location>
        <begin position="118"/>
        <end position="151"/>
    </location>
</feature>
<evidence type="ECO:0000313" key="4">
    <source>
        <dbReference type="Proteomes" id="UP000321046"/>
    </source>
</evidence>
<sequence>MPPYLQKSLRLFAACLTLLLTACAGALPATTEPATPVESPHEAPIDAAAELNDILTFLYDTHGNDLEAVKARLKTLVERAPAYALVHYNLGLLAHISAEPDQARNHYTHALALDPKLAAAHINLGILTADANNAGQAQRHFETALQRSPANPIARQNLAVLLASEEHDSPPTSPVEVQLEKGLAQWAHDDREAALSRFRHALEAYESLEEDQQHLHREPAAHAAFMLAEDAHERAMALKMDATESEALANQTRTKMQAFDDADDLYRAVIRLSHPHWAVAALYRIGEGYRHAGEALPQTATPARLTDKQKVIYRRILADRADAIIEHAVQMFTTALQTAQDTGILSDYTYKAAFALHERDPTSRAKPRTLPFVGQPRPDGFVLHGFLSSPNTAPGDGEEEREDIDNVEAQIQRLLS</sequence>
<keyword evidence="2" id="KW-0732">Signal</keyword>
<dbReference type="PROSITE" id="PS51257">
    <property type="entry name" value="PROKAR_LIPOPROTEIN"/>
    <property type="match status" value="1"/>
</dbReference>
<dbReference type="Proteomes" id="UP000321046">
    <property type="component" value="Unassembled WGS sequence"/>
</dbReference>
<feature type="chain" id="PRO_5022980281" evidence="2">
    <location>
        <begin position="27"/>
        <end position="416"/>
    </location>
</feature>
<dbReference type="AlphaFoldDB" id="A0A5C6XDW3"/>
<comment type="caution">
    <text evidence="3">The sequence shown here is derived from an EMBL/GenBank/DDBJ whole genome shotgun (WGS) entry which is preliminary data.</text>
</comment>
<organism evidence="3 4">
    <name type="scientific">Lujinxingia vulgaris</name>
    <dbReference type="NCBI Taxonomy" id="2600176"/>
    <lineage>
        <taxon>Bacteria</taxon>
        <taxon>Deltaproteobacteria</taxon>
        <taxon>Bradymonadales</taxon>
        <taxon>Lujinxingiaceae</taxon>
        <taxon>Lujinxingia</taxon>
    </lineage>
</organism>
<dbReference type="RefSeq" id="WP_146973736.1">
    <property type="nucleotide sequence ID" value="NZ_VOSL01000031.1"/>
</dbReference>
<dbReference type="EMBL" id="VOSL01000031">
    <property type="protein sequence ID" value="TXD39611.1"/>
    <property type="molecule type" value="Genomic_DNA"/>
</dbReference>
<proteinExistence type="predicted"/>
<dbReference type="PANTHER" id="PTHR44809:SF1">
    <property type="entry name" value="PROTEIN O-MANNOSYL-TRANSFERASE TMTC1"/>
    <property type="match status" value="1"/>
</dbReference>
<dbReference type="OrthoDB" id="5503336at2"/>
<reference evidence="3 4" key="1">
    <citation type="submission" date="2019-08" db="EMBL/GenBank/DDBJ databases">
        <title>Bradymonadales sp. TMQ2.</title>
        <authorList>
            <person name="Liang Q."/>
        </authorList>
    </citation>
    <scope>NUCLEOTIDE SEQUENCE [LARGE SCALE GENOMIC DNA]</scope>
    <source>
        <strain evidence="3 4">TMQ2</strain>
    </source>
</reference>
<protein>
    <submittedName>
        <fullName evidence="3">Uncharacterized protein</fullName>
    </submittedName>
</protein>
<dbReference type="PROSITE" id="PS50005">
    <property type="entry name" value="TPR"/>
    <property type="match status" value="2"/>
</dbReference>
<keyword evidence="1" id="KW-0802">TPR repeat</keyword>
<evidence type="ECO:0000256" key="1">
    <source>
        <dbReference type="PROSITE-ProRule" id="PRU00339"/>
    </source>
</evidence>
<gene>
    <name evidence="3" type="ORF">FRC96_06705</name>
</gene>
<feature type="repeat" description="TPR" evidence="1">
    <location>
        <begin position="84"/>
        <end position="117"/>
    </location>
</feature>
<dbReference type="InterPro" id="IPR052943">
    <property type="entry name" value="TMTC_O-mannosyl-trnsfr"/>
</dbReference>
<dbReference type="SMART" id="SM00028">
    <property type="entry name" value="TPR"/>
    <property type="match status" value="3"/>
</dbReference>
<dbReference type="InterPro" id="IPR011990">
    <property type="entry name" value="TPR-like_helical_dom_sf"/>
</dbReference>
<evidence type="ECO:0000256" key="2">
    <source>
        <dbReference type="SAM" id="SignalP"/>
    </source>
</evidence>
<feature type="signal peptide" evidence="2">
    <location>
        <begin position="1"/>
        <end position="26"/>
    </location>
</feature>